<dbReference type="Proteomes" id="UP000009046">
    <property type="component" value="Unassembled WGS sequence"/>
</dbReference>
<dbReference type="GeneID" id="8238458"/>
<dbReference type="PANTHER" id="PTHR11211">
    <property type="entry name" value="IROQUOIS-CLASS HOMEODOMAIN PROTEIN IRX"/>
    <property type="match status" value="1"/>
</dbReference>
<dbReference type="GO" id="GO:0007517">
    <property type="term" value="P:muscle organ development"/>
    <property type="evidence" value="ECO:0007669"/>
    <property type="project" value="TreeGrafter"/>
</dbReference>
<dbReference type="CDD" id="cd00086">
    <property type="entry name" value="homeodomain"/>
    <property type="match status" value="1"/>
</dbReference>
<accession>E0VVE7</accession>
<dbReference type="GO" id="GO:0000981">
    <property type="term" value="F:DNA-binding transcription factor activity, RNA polymerase II-specific"/>
    <property type="evidence" value="ECO:0007669"/>
    <property type="project" value="TreeGrafter"/>
</dbReference>
<name>E0VVE7_PEDHC</name>
<gene>
    <name evidence="9" type="primary">8238458</name>
    <name evidence="8" type="ORF">Phum_PHUM462610</name>
</gene>
<evidence type="ECO:0000256" key="2">
    <source>
        <dbReference type="ARBA" id="ARBA00008446"/>
    </source>
</evidence>
<dbReference type="SUPFAM" id="SSF46689">
    <property type="entry name" value="Homeodomain-like"/>
    <property type="match status" value="1"/>
</dbReference>
<evidence type="ECO:0000256" key="1">
    <source>
        <dbReference type="ARBA" id="ARBA00004123"/>
    </source>
</evidence>
<dbReference type="AlphaFoldDB" id="E0VVE7"/>
<feature type="domain" description="Homeobox" evidence="7">
    <location>
        <begin position="33"/>
        <end position="96"/>
    </location>
</feature>
<dbReference type="GO" id="GO:0048468">
    <property type="term" value="P:cell development"/>
    <property type="evidence" value="ECO:0007669"/>
    <property type="project" value="TreeGrafter"/>
</dbReference>
<dbReference type="FunCoup" id="E0VVE7">
    <property type="interactions" value="292"/>
</dbReference>
<sequence>MAHNIESDKGDLNKINKFNGRILRNRQYKRPLLDPRPTKRLFTPEIKRHLKSWLVRRRENPYPNREEKIELAAQTGLTYIQICNWFANWRRKLKNSGKNINKFTWSNLIKSYNDQAMGNVEHLSISSNDSIWDETDIDKSDKNQIKRYLPDNDYPDDCPTFFRVGVKNNINNCNLSCFSKPEQTNKSDYLPQCFQISSTSTDQKNILRTNNKCRLGNNNSSLLTKWKKSAALFQPNKKKYSTVEFIQKKSNGFLIKFDHFHGREELDAAEALTFLSRASSNNL</sequence>
<protein>
    <recommendedName>
        <fullName evidence="7">Homeobox domain-containing protein</fullName>
    </recommendedName>
</protein>
<dbReference type="eggNOG" id="KOG0773">
    <property type="taxonomic scope" value="Eukaryota"/>
</dbReference>
<proteinExistence type="inferred from homology"/>
<evidence type="ECO:0000256" key="6">
    <source>
        <dbReference type="PROSITE-ProRule" id="PRU00108"/>
    </source>
</evidence>
<dbReference type="SMART" id="SM00389">
    <property type="entry name" value="HOX"/>
    <property type="match status" value="1"/>
</dbReference>
<dbReference type="PANTHER" id="PTHR11211:SF3">
    <property type="entry name" value="HOMEOBOX PROTEIN MOHAWK"/>
    <property type="match status" value="1"/>
</dbReference>
<reference evidence="9" key="3">
    <citation type="submission" date="2020-05" db="UniProtKB">
        <authorList>
            <consortium name="EnsemblMetazoa"/>
        </authorList>
    </citation>
    <scope>IDENTIFICATION</scope>
    <source>
        <strain evidence="9">USDA</strain>
    </source>
</reference>
<evidence type="ECO:0000256" key="5">
    <source>
        <dbReference type="ARBA" id="ARBA00023242"/>
    </source>
</evidence>
<reference evidence="8" key="2">
    <citation type="submission" date="2007-04" db="EMBL/GenBank/DDBJ databases">
        <title>The genome of the human body louse.</title>
        <authorList>
            <consortium name="The Human Body Louse Genome Consortium"/>
            <person name="Kirkness E."/>
            <person name="Walenz B."/>
            <person name="Hass B."/>
            <person name="Bruggner R."/>
            <person name="Strausberg R."/>
        </authorList>
    </citation>
    <scope>NUCLEOTIDE SEQUENCE</scope>
    <source>
        <strain evidence="8">USDA</strain>
    </source>
</reference>
<dbReference type="OrthoDB" id="3501850at2759"/>
<evidence type="ECO:0000259" key="7">
    <source>
        <dbReference type="PROSITE" id="PS50071"/>
    </source>
</evidence>
<dbReference type="InterPro" id="IPR008422">
    <property type="entry name" value="KN_HD"/>
</dbReference>
<evidence type="ECO:0000313" key="8">
    <source>
        <dbReference type="EMBL" id="EEB17353.1"/>
    </source>
</evidence>
<keyword evidence="10" id="KW-1185">Reference proteome</keyword>
<comment type="similarity">
    <text evidence="2">Belongs to the TALE/IRO homeobox family.</text>
</comment>
<comment type="subcellular location">
    <subcellularLocation>
        <location evidence="1 6">Nucleus</location>
    </subcellularLocation>
</comment>
<dbReference type="EMBL" id="DS235811">
    <property type="protein sequence ID" value="EEB17353.1"/>
    <property type="molecule type" value="Genomic_DNA"/>
</dbReference>
<keyword evidence="4 6" id="KW-0371">Homeobox</keyword>
<dbReference type="KEGG" id="phu:Phum_PHUM462610"/>
<dbReference type="GO" id="GO:0048646">
    <property type="term" value="P:anatomical structure formation involved in morphogenesis"/>
    <property type="evidence" value="ECO:0007669"/>
    <property type="project" value="UniProtKB-ARBA"/>
</dbReference>
<dbReference type="Gene3D" id="1.10.10.60">
    <property type="entry name" value="Homeodomain-like"/>
    <property type="match status" value="1"/>
</dbReference>
<evidence type="ECO:0000256" key="3">
    <source>
        <dbReference type="ARBA" id="ARBA00023125"/>
    </source>
</evidence>
<evidence type="ECO:0000313" key="10">
    <source>
        <dbReference type="Proteomes" id="UP000009046"/>
    </source>
</evidence>
<dbReference type="PROSITE" id="PS50071">
    <property type="entry name" value="HOMEOBOX_2"/>
    <property type="match status" value="1"/>
</dbReference>
<organism>
    <name type="scientific">Pediculus humanus subsp. corporis</name>
    <name type="common">Body louse</name>
    <dbReference type="NCBI Taxonomy" id="121224"/>
    <lineage>
        <taxon>Eukaryota</taxon>
        <taxon>Metazoa</taxon>
        <taxon>Ecdysozoa</taxon>
        <taxon>Arthropoda</taxon>
        <taxon>Hexapoda</taxon>
        <taxon>Insecta</taxon>
        <taxon>Pterygota</taxon>
        <taxon>Neoptera</taxon>
        <taxon>Paraneoptera</taxon>
        <taxon>Psocodea</taxon>
        <taxon>Troctomorpha</taxon>
        <taxon>Phthiraptera</taxon>
        <taxon>Anoplura</taxon>
        <taxon>Pediculidae</taxon>
        <taxon>Pediculus</taxon>
    </lineage>
</organism>
<dbReference type="Pfam" id="PF05920">
    <property type="entry name" value="Homeobox_KN"/>
    <property type="match status" value="1"/>
</dbReference>
<dbReference type="CTD" id="8238458"/>
<dbReference type="GO" id="GO:0009887">
    <property type="term" value="P:animal organ morphogenesis"/>
    <property type="evidence" value="ECO:0007669"/>
    <property type="project" value="UniProtKB-ARBA"/>
</dbReference>
<reference evidence="8" key="1">
    <citation type="submission" date="2007-04" db="EMBL/GenBank/DDBJ databases">
        <title>Annotation of Pediculus humanus corporis strain USDA.</title>
        <authorList>
            <person name="Kirkness E."/>
            <person name="Hannick L."/>
            <person name="Hass B."/>
            <person name="Bruggner R."/>
            <person name="Lawson D."/>
            <person name="Bidwell S."/>
            <person name="Joardar V."/>
            <person name="Caler E."/>
            <person name="Walenz B."/>
            <person name="Inman J."/>
            <person name="Schobel S."/>
            <person name="Galinsky K."/>
            <person name="Amedeo P."/>
            <person name="Strausberg R."/>
        </authorList>
    </citation>
    <scope>NUCLEOTIDE SEQUENCE</scope>
    <source>
        <strain evidence="8">USDA</strain>
    </source>
</reference>
<dbReference type="GO" id="GO:0001654">
    <property type="term" value="P:eye development"/>
    <property type="evidence" value="ECO:0007669"/>
    <property type="project" value="UniProtKB-ARBA"/>
</dbReference>
<dbReference type="InParanoid" id="E0VVE7"/>
<dbReference type="RefSeq" id="XP_002430091.1">
    <property type="nucleotide sequence ID" value="XM_002430046.1"/>
</dbReference>
<keyword evidence="5 6" id="KW-0539">Nucleus</keyword>
<dbReference type="EMBL" id="AAZO01005634">
    <property type="status" value="NOT_ANNOTATED_CDS"/>
    <property type="molecule type" value="Genomic_DNA"/>
</dbReference>
<feature type="DNA-binding region" description="Homeobox" evidence="6">
    <location>
        <begin position="35"/>
        <end position="97"/>
    </location>
</feature>
<dbReference type="GO" id="GO:0005634">
    <property type="term" value="C:nucleus"/>
    <property type="evidence" value="ECO:0007669"/>
    <property type="project" value="UniProtKB-SubCell"/>
</dbReference>
<keyword evidence="3 6" id="KW-0238">DNA-binding</keyword>
<dbReference type="EnsemblMetazoa" id="PHUM462610-RA">
    <property type="protein sequence ID" value="PHUM462610-PA"/>
    <property type="gene ID" value="PHUM462610"/>
</dbReference>
<dbReference type="VEuPathDB" id="VectorBase:PHUM462610"/>
<evidence type="ECO:0000256" key="4">
    <source>
        <dbReference type="ARBA" id="ARBA00023155"/>
    </source>
</evidence>
<dbReference type="STRING" id="121224.E0VVE7"/>
<dbReference type="InterPro" id="IPR001356">
    <property type="entry name" value="HD"/>
</dbReference>
<dbReference type="HOGENOM" id="CLU_043602_0_0_1"/>
<dbReference type="InterPro" id="IPR009057">
    <property type="entry name" value="Homeodomain-like_sf"/>
</dbReference>
<evidence type="ECO:0000313" key="9">
    <source>
        <dbReference type="EnsemblMetazoa" id="PHUM462610-PA"/>
    </source>
</evidence>
<dbReference type="GO" id="GO:0000978">
    <property type="term" value="F:RNA polymerase II cis-regulatory region sequence-specific DNA binding"/>
    <property type="evidence" value="ECO:0007669"/>
    <property type="project" value="TreeGrafter"/>
</dbReference>